<evidence type="ECO:0000256" key="1">
    <source>
        <dbReference type="SAM" id="MobiDB-lite"/>
    </source>
</evidence>
<keyword evidence="3" id="KW-1185">Reference proteome</keyword>
<dbReference type="EMBL" id="AAOF01000002">
    <property type="protein sequence ID" value="EAR22600.1"/>
    <property type="molecule type" value="Genomic_DNA"/>
</dbReference>
<name>A4BN01_9GAMM</name>
<dbReference type="PROSITE" id="PS51257">
    <property type="entry name" value="PROKAR_LIPOPROTEIN"/>
    <property type="match status" value="1"/>
</dbReference>
<protein>
    <recommendedName>
        <fullName evidence="4">DUF192 domain-containing protein</fullName>
    </recommendedName>
</protein>
<dbReference type="OrthoDB" id="5796728at2"/>
<dbReference type="RefSeq" id="WP_005001701.1">
    <property type="nucleotide sequence ID" value="NZ_CH672427.1"/>
</dbReference>
<feature type="compositionally biased region" description="Basic and acidic residues" evidence="1">
    <location>
        <begin position="155"/>
        <end position="166"/>
    </location>
</feature>
<dbReference type="STRING" id="314278.NB231_09118"/>
<feature type="region of interest" description="Disordered" evidence="1">
    <location>
        <begin position="139"/>
        <end position="166"/>
    </location>
</feature>
<dbReference type="Gene3D" id="2.60.120.1140">
    <property type="entry name" value="Protein of unknown function DUF192"/>
    <property type="match status" value="1"/>
</dbReference>
<dbReference type="InterPro" id="IPR038695">
    <property type="entry name" value="Saro_0823-like_sf"/>
</dbReference>
<reference evidence="2 3" key="1">
    <citation type="submission" date="2006-02" db="EMBL/GenBank/DDBJ databases">
        <authorList>
            <person name="Waterbury J."/>
            <person name="Ferriera S."/>
            <person name="Johnson J."/>
            <person name="Kravitz S."/>
            <person name="Halpern A."/>
            <person name="Remington K."/>
            <person name="Beeson K."/>
            <person name="Tran B."/>
            <person name="Rogers Y.-H."/>
            <person name="Friedman R."/>
            <person name="Venter J.C."/>
        </authorList>
    </citation>
    <scope>NUCLEOTIDE SEQUENCE [LARGE SCALE GENOMIC DNA]</scope>
    <source>
        <strain evidence="2 3">Nb-231</strain>
    </source>
</reference>
<gene>
    <name evidence="2" type="ORF">NB231_09118</name>
</gene>
<organism evidence="2 3">
    <name type="scientific">Nitrococcus mobilis Nb-231</name>
    <dbReference type="NCBI Taxonomy" id="314278"/>
    <lineage>
        <taxon>Bacteria</taxon>
        <taxon>Pseudomonadati</taxon>
        <taxon>Pseudomonadota</taxon>
        <taxon>Gammaproteobacteria</taxon>
        <taxon>Chromatiales</taxon>
        <taxon>Ectothiorhodospiraceae</taxon>
        <taxon>Nitrococcus</taxon>
    </lineage>
</organism>
<dbReference type="AlphaFoldDB" id="A4BN01"/>
<dbReference type="InterPro" id="IPR003795">
    <property type="entry name" value="DUF192"/>
</dbReference>
<comment type="caution">
    <text evidence="2">The sequence shown here is derived from an EMBL/GenBank/DDBJ whole genome shotgun (WGS) entry which is preliminary data.</text>
</comment>
<accession>A4BN01</accession>
<proteinExistence type="predicted"/>
<dbReference type="Pfam" id="PF02643">
    <property type="entry name" value="DUF192"/>
    <property type="match status" value="1"/>
</dbReference>
<evidence type="ECO:0000313" key="3">
    <source>
        <dbReference type="Proteomes" id="UP000003374"/>
    </source>
</evidence>
<sequence>MDKSILTVLVAGLVLVACGYGLTERPRRDVADLPVCELLIDGHAITARIGATPNDRGLGFQYATPQQIRRELIYFRYRFAQIPHFHMTNVAAPLLIAWIGPDHRVIAIERMTPGSCCYEPPTEIIAALEFAPEHPLANRIRPGTRVHPIQPPTGDLRHGEHHSQRR</sequence>
<dbReference type="eggNOG" id="COG1430">
    <property type="taxonomic scope" value="Bacteria"/>
</dbReference>
<evidence type="ECO:0008006" key="4">
    <source>
        <dbReference type="Google" id="ProtNLM"/>
    </source>
</evidence>
<evidence type="ECO:0000313" key="2">
    <source>
        <dbReference type="EMBL" id="EAR22600.1"/>
    </source>
</evidence>
<dbReference type="Proteomes" id="UP000003374">
    <property type="component" value="Unassembled WGS sequence"/>
</dbReference>
<dbReference type="HOGENOM" id="CLU_1600964_0_0_6"/>